<dbReference type="Gene3D" id="1.10.287.950">
    <property type="entry name" value="Methyl-accepting chemotaxis protein"/>
    <property type="match status" value="1"/>
</dbReference>
<protein>
    <submittedName>
        <fullName evidence="4">Ligand-binding sensor protein</fullName>
    </submittedName>
</protein>
<dbReference type="PANTHER" id="PTHR32089:SF112">
    <property type="entry name" value="LYSOZYME-LIKE PROTEIN-RELATED"/>
    <property type="match status" value="1"/>
</dbReference>
<dbReference type="GO" id="GO:0007165">
    <property type="term" value="P:signal transduction"/>
    <property type="evidence" value="ECO:0007669"/>
    <property type="project" value="UniProtKB-KW"/>
</dbReference>
<dbReference type="Proteomes" id="UP000294919">
    <property type="component" value="Unassembled WGS sequence"/>
</dbReference>
<keyword evidence="5" id="KW-1185">Reference proteome</keyword>
<proteinExistence type="predicted"/>
<gene>
    <name evidence="4" type="ORF">EV214_10546</name>
</gene>
<dbReference type="OrthoDB" id="1675535at2"/>
<sequence length="342" mass="37863">MLKKETLDFSKIRLSEIIDLDFLQRFQDDFAESVGVASISVDMEGNPISQPSNFRKFCMDLTRKSSEGLRRCKECDVSGGKISADTGKPYIYGCHAGLVDFAAPIIVEGRQIGAILGGQVLTEKPDLEKIRRIAFELEIDPNIYVEALEEVEILSKRKVEKAADLLFLVANTISQMGYNRLRIKKATEDLDENIHQIVKAIDEMAGSSVQVTENQNDLNNEIQTINTVSREINNFLDFIKKISNRTKLLGLNASIEAARAGHVGVGFGVVAKEIQKLADESKETVDKINDFTENIIKTVDGTVEKGKESLIGVEQQVAAIQEINANIQALAFTVENMVDLIV</sequence>
<dbReference type="InterPro" id="IPR004089">
    <property type="entry name" value="MCPsignal_dom"/>
</dbReference>
<accession>A0A4V2SC45</accession>
<evidence type="ECO:0000313" key="5">
    <source>
        <dbReference type="Proteomes" id="UP000294919"/>
    </source>
</evidence>
<dbReference type="Pfam" id="PF10114">
    <property type="entry name" value="PocR"/>
    <property type="match status" value="1"/>
</dbReference>
<organism evidence="4 5">
    <name type="scientific">Marinisporobacter balticus</name>
    <dbReference type="NCBI Taxonomy" id="2018667"/>
    <lineage>
        <taxon>Bacteria</taxon>
        <taxon>Bacillati</taxon>
        <taxon>Bacillota</taxon>
        <taxon>Clostridia</taxon>
        <taxon>Peptostreptococcales</taxon>
        <taxon>Thermotaleaceae</taxon>
        <taxon>Marinisporobacter</taxon>
    </lineage>
</organism>
<dbReference type="PANTHER" id="PTHR32089">
    <property type="entry name" value="METHYL-ACCEPTING CHEMOTAXIS PROTEIN MCPB"/>
    <property type="match status" value="1"/>
</dbReference>
<evidence type="ECO:0000256" key="1">
    <source>
        <dbReference type="ARBA" id="ARBA00023224"/>
    </source>
</evidence>
<evidence type="ECO:0000259" key="3">
    <source>
        <dbReference type="PROSITE" id="PS50111"/>
    </source>
</evidence>
<dbReference type="PROSITE" id="PS50111">
    <property type="entry name" value="CHEMOTAXIS_TRANSDUC_2"/>
    <property type="match status" value="1"/>
</dbReference>
<dbReference type="RefSeq" id="WP_132243559.1">
    <property type="nucleotide sequence ID" value="NZ_SLWV01000005.1"/>
</dbReference>
<dbReference type="SUPFAM" id="SSF58104">
    <property type="entry name" value="Methyl-accepting chemotaxis protein (MCP) signaling domain"/>
    <property type="match status" value="1"/>
</dbReference>
<evidence type="ECO:0000256" key="2">
    <source>
        <dbReference type="PROSITE-ProRule" id="PRU00284"/>
    </source>
</evidence>
<reference evidence="4 5" key="1">
    <citation type="submission" date="2019-03" db="EMBL/GenBank/DDBJ databases">
        <title>Genomic Encyclopedia of Type Strains, Phase IV (KMG-IV): sequencing the most valuable type-strain genomes for metagenomic binning, comparative biology and taxonomic classification.</title>
        <authorList>
            <person name="Goeker M."/>
        </authorList>
    </citation>
    <scope>NUCLEOTIDE SEQUENCE [LARGE SCALE GENOMIC DNA]</scope>
    <source>
        <strain evidence="4 5">DSM 102940</strain>
    </source>
</reference>
<feature type="domain" description="Methyl-accepting transducer" evidence="3">
    <location>
        <begin position="158"/>
        <end position="342"/>
    </location>
</feature>
<dbReference type="GO" id="GO:0016020">
    <property type="term" value="C:membrane"/>
    <property type="evidence" value="ECO:0007669"/>
    <property type="project" value="InterPro"/>
</dbReference>
<evidence type="ECO:0000313" key="4">
    <source>
        <dbReference type="EMBL" id="TCO77950.1"/>
    </source>
</evidence>
<dbReference type="AlphaFoldDB" id="A0A4V2SC45"/>
<dbReference type="Pfam" id="PF00015">
    <property type="entry name" value="MCPsignal"/>
    <property type="match status" value="1"/>
</dbReference>
<comment type="caution">
    <text evidence="4">The sequence shown here is derived from an EMBL/GenBank/DDBJ whole genome shotgun (WGS) entry which is preliminary data.</text>
</comment>
<keyword evidence="1 2" id="KW-0807">Transducer</keyword>
<dbReference type="EMBL" id="SLWV01000005">
    <property type="protein sequence ID" value="TCO77950.1"/>
    <property type="molecule type" value="Genomic_DNA"/>
</dbReference>
<name>A0A4V2SC45_9FIRM</name>
<dbReference type="InterPro" id="IPR018771">
    <property type="entry name" value="PocR_dom"/>
</dbReference>